<proteinExistence type="inferred from homology"/>
<dbReference type="InterPro" id="IPR011659">
    <property type="entry name" value="WD40"/>
</dbReference>
<dbReference type="SMART" id="SM00028">
    <property type="entry name" value="TPR"/>
    <property type="match status" value="7"/>
</dbReference>
<dbReference type="EMBL" id="RQEY01000010">
    <property type="protein sequence ID" value="TGK42143.1"/>
    <property type="molecule type" value="Genomic_DNA"/>
</dbReference>
<evidence type="ECO:0000256" key="2">
    <source>
        <dbReference type="PROSITE-ProRule" id="PRU00339"/>
    </source>
</evidence>
<gene>
    <name evidence="3" type="ORF">EHO65_05095</name>
</gene>
<feature type="repeat" description="TPR" evidence="2">
    <location>
        <begin position="1009"/>
        <end position="1042"/>
    </location>
</feature>
<evidence type="ECO:0000256" key="1">
    <source>
        <dbReference type="ARBA" id="ARBA00009820"/>
    </source>
</evidence>
<evidence type="ECO:0000313" key="3">
    <source>
        <dbReference type="EMBL" id="TGK42143.1"/>
    </source>
</evidence>
<name>A0A4V3JGC8_9LEPT</name>
<dbReference type="PROSITE" id="PS50005">
    <property type="entry name" value="TPR"/>
    <property type="match status" value="1"/>
</dbReference>
<dbReference type="Gene3D" id="1.25.40.10">
    <property type="entry name" value="Tetratricopeptide repeat domain"/>
    <property type="match status" value="3"/>
</dbReference>
<dbReference type="InterPro" id="IPR019734">
    <property type="entry name" value="TPR_rpt"/>
</dbReference>
<dbReference type="PANTHER" id="PTHR36842">
    <property type="entry name" value="PROTEIN TOLB HOMOLOG"/>
    <property type="match status" value="1"/>
</dbReference>
<dbReference type="RefSeq" id="WP_135773088.1">
    <property type="nucleotide sequence ID" value="NZ_RQEY01000010.1"/>
</dbReference>
<comment type="similarity">
    <text evidence="1">Belongs to the TolB family.</text>
</comment>
<dbReference type="SUPFAM" id="SSF48452">
    <property type="entry name" value="TPR-like"/>
    <property type="match status" value="1"/>
</dbReference>
<dbReference type="InterPro" id="IPR011990">
    <property type="entry name" value="TPR-like_helical_dom_sf"/>
</dbReference>
<accession>A0A4V3JGC8</accession>
<dbReference type="InterPro" id="IPR011042">
    <property type="entry name" value="6-blade_b-propeller_TolB-like"/>
</dbReference>
<dbReference type="OrthoDB" id="262125at2"/>
<organism evidence="3 4">
    <name type="scientific">Leptospira andrefontaineae</name>
    <dbReference type="NCBI Taxonomy" id="2484976"/>
    <lineage>
        <taxon>Bacteria</taxon>
        <taxon>Pseudomonadati</taxon>
        <taxon>Spirochaetota</taxon>
        <taxon>Spirochaetia</taxon>
        <taxon>Leptospirales</taxon>
        <taxon>Leptospiraceae</taxon>
        <taxon>Leptospira</taxon>
    </lineage>
</organism>
<reference evidence="3" key="1">
    <citation type="journal article" date="2019" name="PLoS Negl. Trop. Dis.">
        <title>Revisiting the worldwide diversity of Leptospira species in the environment.</title>
        <authorList>
            <person name="Vincent A.T."/>
            <person name="Schiettekatte O."/>
            <person name="Bourhy P."/>
            <person name="Veyrier F.J."/>
            <person name="Picardeau M."/>
        </authorList>
    </citation>
    <scope>NUCLEOTIDE SEQUENCE [LARGE SCALE GENOMIC DNA]</scope>
    <source>
        <strain evidence="3">201800301</strain>
    </source>
</reference>
<dbReference type="Gene3D" id="2.120.10.30">
    <property type="entry name" value="TolB, C-terminal domain"/>
    <property type="match status" value="2"/>
</dbReference>
<keyword evidence="2" id="KW-0802">TPR repeat</keyword>
<comment type="caution">
    <text evidence="3">The sequence shown here is derived from an EMBL/GenBank/DDBJ whole genome shotgun (WGS) entry which is preliminary data.</text>
</comment>
<dbReference type="Proteomes" id="UP000298097">
    <property type="component" value="Unassembled WGS sequence"/>
</dbReference>
<protein>
    <submittedName>
        <fullName evidence="3">Translocation protein TolB</fullName>
    </submittedName>
</protein>
<dbReference type="Pfam" id="PF07676">
    <property type="entry name" value="PD40"/>
    <property type="match status" value="3"/>
</dbReference>
<sequence>MKRGVLFFFLFLFGNCVVFMPAQRVRPIEFDYGPISKNYFNPENDKPFPLTVQRGNNLYNSTTQDGRYLFYTTGQKGNYDIWFRDLRSSIVVPITEHPSSEYKPAISPDGKKLAFVSEQYDTAGDIVLLEIEPEVWAKKILEGKRFLSDDFEFITNPEYSDISKSDKFSDSDPIWGKDSRVLLFSSDRLTPGTPNLILWDTEGKEKPILLTRSGAVNPYWSQDGNTIVYLSYADSREGEIYSLDLNTRKSKRLTNDPYLDFSPSLSPDGRYLFYTSIRSDSDGNRKLDERDNSLIIRLDLSDMKERRLTSGNFSLFDTKYSSFNGGSILFTASYYGTLNIYFLPLSGSIPKVSNISAQFELAKEYGKKQSLDDYLLALDSLELYFKEDPLYPIFKAKVLNEKYSLYKKSGKTSEIKKEMYSSRLDPKWGFAYVFYLESENKGISEIKEYFSNIRNHADAQVTGAILEEIGNLEERSGKIEASLNSKQELVTRFPGYYNIHEVLRNIGALQLKEAKKKDWTIPSTLLQAANESESKTIELKNLYGLFEEQILAGKSDSEKISLSEKIESSNKIKERSPVLYRFLMYTKAAGLSGQGVFSESNSLLEPLLKDVTPKDPLFLKIHLLRSSNFKGLGSVRYSLESLRTFLENYDHDSGVEISDKEMERFFIYFENLARNYENRSDFFQASLHYFYNTENMFLAKSKNLFQDTVYKDYAIYYQKLMVDTSFKLARSVSEKNASGILGNLNPLEFDPLDKKEGLIYIDQYFEKEKILPRARAFLDLATLYGYAYYLINRSVIRETFYYNSGTMDRIKKEAALRDFKQAEYELRWIIFAEPTYHDAYQLLGWLYQYVDIMKSRKPNDKEPADEDKYKDEYSKYFPEKNFEENIELYSQILELLGENFQNKKALSDLRLNLGNNYFLLKNYPKADEQYSLVESYSNYIISKAQFEDYRQKAVFLFNSARASMYMSKYGAAVRKLKDASGIYSKNEFLQLYSGTDYAKNLQSYREKLTLLRTLTGLSHMELGEYAQALPYLTEALELNEPSRLVDPINIRNALAISYQKLGYISKSEENLKEAEKEASSRTTLWLPKKVSPKFWESVWDSIWDFVFETVLPDSVRISGSGRFPEAIPPVFQPLLSSGIRVNNLVLEQNYRLAAEETNKRLEYVSKKGLKKTLAGQLVQSQSYADIGFFQYKRNEFENAKLAFLEENEFLKDSANLSGRSTGSYKRYLYSLFASIEASDKKDKSYSEELNNALEELDRFKKESMENCLSSWPEDLLEGNSVCSETFYKQYYDFDILKATVLYYSGEENFKRGEWLEGFEKLGISSSLLETPSGLPKEIIGLSKDPFPRKERVFHFLSRASVFYRLGDLEKAEECLKAAEEMANVFYFGAELIQTWVLQARLDLISKKPEKAKAKLSKAEELLKKQFHLISDNKSFLLRDLYETKIRTELDSGNTNTAFNDWVRLQRLLNFRNFQKGNWEFREARSEYIKFESDWKNYRNTYFKYQNSLETRGDIKKEELALTQASTQVSRSLEVLRSKLPKKATFLDPFGSIPEDIIKQNETEIRLLESRGSVFARIRNTSSLKFLNFENESKAESWIKSNFENSGRNLLVDPGNTSIGEKLSTQISGISFKLSSSVLNREERTPKVISSFLPIAGWNYRKIDSESWTDILEDTDVLVSSFPDVKGDSAFGERKKDTLELREFFSREHRLGAVIFTYSEKPSWHQILKAFTGLSGSGVNLMYLCPGETCVKESLEEIFSGKTSNSAIRFGRTLERSGNKNAEAEKLFTKSRKDERISDPSEVFSDLHKARSYAEPNSNLALKIESDLLRAYQRLKPDFSLDKIFSLRYENRDLNSQKELGLNLCLSRLLETEYSRFAPEARVADYKDCGDIPLPEGKNEILSGILALKEGKFPGTSLSSNISVDRYDPFLFRLKLSNLALEAYYPDLASSQLGLAKQFISSTSDQETWKMMETRIRREKALLEEAEDWSENSNQIELDLQERNYPKHLAFLENRKRLGHRISPLSLYSEIYSSSKALFQTLDAESRSSVLDLLRYSLPEETGKEMEEFLNSFVDLEKLKKNSPRQVRVMMEFSKAYLSRGDFDKAKYWISRAREISDRLYFTEIEFINSKIFYLEGKKPNKTSESGFSEYLSEYENASSKKSSEFVELANRFVKHRKKKKFSPIERRELNDFITYLQTLSFQQNDSETFFDLGLIKDKIAAVRSALFGRSVFYYDLPNFNKVSFALEEKIPENQEFLALMDLGLKTFYIKFTRGKSKGDLAFKDNRKVRASIYKYNEEADKGGAEVLLREALETEIRQNIRPSKNKTTYLYLSSYHFLAPILPKPEEEIYYIADPETLLKNPVHKEKEEFWEGFGIVTKDDSNSPDWYSRLLQLENLELSPKGNPSITPFHVVRVPLVEDKEKGILFGNRSVSEVEPGTLQGVWMLASSFLEGFGNASLNLKDSLYYLGKFWKGPGIVNLGFQTDTHNSRFLKEISSRKEDSKISLRNRFLKTMDTMREVYPVDKYWNGYRLFTTSFISKD</sequence>
<evidence type="ECO:0000313" key="4">
    <source>
        <dbReference type="Proteomes" id="UP000298097"/>
    </source>
</evidence>
<dbReference type="SUPFAM" id="SSF82171">
    <property type="entry name" value="DPP6 N-terminal domain-like"/>
    <property type="match status" value="1"/>
</dbReference>
<keyword evidence="4" id="KW-1185">Reference proteome</keyword>
<dbReference type="PANTHER" id="PTHR36842:SF1">
    <property type="entry name" value="PROTEIN TOLB"/>
    <property type="match status" value="1"/>
</dbReference>